<dbReference type="SUPFAM" id="SSF55874">
    <property type="entry name" value="ATPase domain of HSP90 chaperone/DNA topoisomerase II/histidine kinase"/>
    <property type="match status" value="1"/>
</dbReference>
<dbReference type="GO" id="GO:0000155">
    <property type="term" value="F:phosphorelay sensor kinase activity"/>
    <property type="evidence" value="ECO:0007669"/>
    <property type="project" value="InterPro"/>
</dbReference>
<dbReference type="InterPro" id="IPR004358">
    <property type="entry name" value="Sig_transdc_His_kin-like_C"/>
</dbReference>
<dbReference type="InterPro" id="IPR005467">
    <property type="entry name" value="His_kinase_dom"/>
</dbReference>
<dbReference type="GO" id="GO:0030295">
    <property type="term" value="F:protein kinase activator activity"/>
    <property type="evidence" value="ECO:0007669"/>
    <property type="project" value="TreeGrafter"/>
</dbReference>
<evidence type="ECO:0000256" key="4">
    <source>
        <dbReference type="ARBA" id="ARBA00022679"/>
    </source>
</evidence>
<evidence type="ECO:0000259" key="6">
    <source>
        <dbReference type="PROSITE" id="PS50109"/>
    </source>
</evidence>
<keyword evidence="4" id="KW-0808">Transferase</keyword>
<organism evidence="7 8">
    <name type="scientific">Eiseniibacteriota bacterium</name>
    <dbReference type="NCBI Taxonomy" id="2212470"/>
    <lineage>
        <taxon>Bacteria</taxon>
        <taxon>Candidatus Eiseniibacteriota</taxon>
    </lineage>
</organism>
<dbReference type="GO" id="GO:0007234">
    <property type="term" value="P:osmosensory signaling via phosphorelay pathway"/>
    <property type="evidence" value="ECO:0007669"/>
    <property type="project" value="TreeGrafter"/>
</dbReference>
<dbReference type="SMART" id="SM00387">
    <property type="entry name" value="HATPase_c"/>
    <property type="match status" value="1"/>
</dbReference>
<dbReference type="Gene3D" id="1.10.287.130">
    <property type="match status" value="1"/>
</dbReference>
<evidence type="ECO:0000313" key="7">
    <source>
        <dbReference type="EMBL" id="TMQ51054.1"/>
    </source>
</evidence>
<feature type="domain" description="Histidine kinase" evidence="6">
    <location>
        <begin position="28"/>
        <end position="243"/>
    </location>
</feature>
<dbReference type="Pfam" id="PF00512">
    <property type="entry name" value="HisKA"/>
    <property type="match status" value="1"/>
</dbReference>
<comment type="caution">
    <text evidence="7">The sequence shown here is derived from an EMBL/GenBank/DDBJ whole genome shotgun (WGS) entry which is preliminary data.</text>
</comment>
<dbReference type="InterPro" id="IPR003661">
    <property type="entry name" value="HisK_dim/P_dom"/>
</dbReference>
<accession>A0A538SI54</accession>
<dbReference type="Pfam" id="PF02518">
    <property type="entry name" value="HATPase_c"/>
    <property type="match status" value="1"/>
</dbReference>
<dbReference type="SMART" id="SM00388">
    <property type="entry name" value="HisKA"/>
    <property type="match status" value="1"/>
</dbReference>
<name>A0A538SI54_UNCEI</name>
<dbReference type="InterPro" id="IPR003594">
    <property type="entry name" value="HATPase_dom"/>
</dbReference>
<dbReference type="GO" id="GO:0000156">
    <property type="term" value="F:phosphorelay response regulator activity"/>
    <property type="evidence" value="ECO:0007669"/>
    <property type="project" value="TreeGrafter"/>
</dbReference>
<dbReference type="EMBL" id="VBOS01000391">
    <property type="protein sequence ID" value="TMQ51054.1"/>
    <property type="molecule type" value="Genomic_DNA"/>
</dbReference>
<dbReference type="SUPFAM" id="SSF47384">
    <property type="entry name" value="Homodimeric domain of signal transducing histidine kinase"/>
    <property type="match status" value="1"/>
</dbReference>
<keyword evidence="3" id="KW-0597">Phosphoprotein</keyword>
<proteinExistence type="predicted"/>
<sequence>MEALNLSLKSQAELLEVANHELEAFSYSVSHDLRAPLRHIAGFVDLLLRHNEAQLDETGQRRLKLINESARRMAQLIDDLLVFSRMGRAELQRSRVDLNAMVKTVLADLEQETRGRQIRWVINRLPQVEGDPSMLRLALTNLMGNAVKYTSTREEAVIEIGAVEEAPDGIEVFVRDNGVGFDMTYVEKLFGVFQRLHRQEEFSGTGIGLANVRRIIHRHGGRTWAEGALDQGATFHISLPRHEEGKEDRPWAA</sequence>
<dbReference type="PRINTS" id="PR00344">
    <property type="entry name" value="BCTRLSENSOR"/>
</dbReference>
<dbReference type="Proteomes" id="UP000317716">
    <property type="component" value="Unassembled WGS sequence"/>
</dbReference>
<keyword evidence="5" id="KW-0418">Kinase</keyword>
<dbReference type="FunFam" id="3.30.565.10:FF:000006">
    <property type="entry name" value="Sensor histidine kinase WalK"/>
    <property type="match status" value="1"/>
</dbReference>
<dbReference type="InterPro" id="IPR050351">
    <property type="entry name" value="BphY/WalK/GraS-like"/>
</dbReference>
<evidence type="ECO:0000256" key="5">
    <source>
        <dbReference type="ARBA" id="ARBA00022777"/>
    </source>
</evidence>
<dbReference type="PANTHER" id="PTHR42878:SF15">
    <property type="entry name" value="BACTERIOPHYTOCHROME"/>
    <property type="match status" value="1"/>
</dbReference>
<evidence type="ECO:0000313" key="8">
    <source>
        <dbReference type="Proteomes" id="UP000317716"/>
    </source>
</evidence>
<dbReference type="InterPro" id="IPR036890">
    <property type="entry name" value="HATPase_C_sf"/>
</dbReference>
<evidence type="ECO:0000256" key="3">
    <source>
        <dbReference type="ARBA" id="ARBA00022553"/>
    </source>
</evidence>
<reference evidence="7 8" key="1">
    <citation type="journal article" date="2019" name="Nat. Microbiol.">
        <title>Mediterranean grassland soil C-N compound turnover is dependent on rainfall and depth, and is mediated by genomically divergent microorganisms.</title>
        <authorList>
            <person name="Diamond S."/>
            <person name="Andeer P.F."/>
            <person name="Li Z."/>
            <person name="Crits-Christoph A."/>
            <person name="Burstein D."/>
            <person name="Anantharaman K."/>
            <person name="Lane K.R."/>
            <person name="Thomas B.C."/>
            <person name="Pan C."/>
            <person name="Northen T.R."/>
            <person name="Banfield J.F."/>
        </authorList>
    </citation>
    <scope>NUCLEOTIDE SEQUENCE [LARGE SCALE GENOMIC DNA]</scope>
    <source>
        <strain evidence="7">WS_2</strain>
    </source>
</reference>
<dbReference type="EC" id="2.7.13.3" evidence="2"/>
<evidence type="ECO:0000256" key="1">
    <source>
        <dbReference type="ARBA" id="ARBA00000085"/>
    </source>
</evidence>
<comment type="catalytic activity">
    <reaction evidence="1">
        <text>ATP + protein L-histidine = ADP + protein N-phospho-L-histidine.</text>
        <dbReference type="EC" id="2.7.13.3"/>
    </reaction>
</comment>
<protein>
    <recommendedName>
        <fullName evidence="2">histidine kinase</fullName>
        <ecNumber evidence="2">2.7.13.3</ecNumber>
    </recommendedName>
</protein>
<dbReference type="PANTHER" id="PTHR42878">
    <property type="entry name" value="TWO-COMPONENT HISTIDINE KINASE"/>
    <property type="match status" value="1"/>
</dbReference>
<dbReference type="CDD" id="cd00082">
    <property type="entry name" value="HisKA"/>
    <property type="match status" value="1"/>
</dbReference>
<dbReference type="AlphaFoldDB" id="A0A538SI54"/>
<dbReference type="Gene3D" id="3.30.565.10">
    <property type="entry name" value="Histidine kinase-like ATPase, C-terminal domain"/>
    <property type="match status" value="1"/>
</dbReference>
<evidence type="ECO:0000256" key="2">
    <source>
        <dbReference type="ARBA" id="ARBA00012438"/>
    </source>
</evidence>
<dbReference type="PROSITE" id="PS50109">
    <property type="entry name" value="HIS_KIN"/>
    <property type="match status" value="1"/>
</dbReference>
<gene>
    <name evidence="7" type="ORF">E6K72_10910</name>
</gene>
<dbReference type="InterPro" id="IPR036097">
    <property type="entry name" value="HisK_dim/P_sf"/>
</dbReference>